<evidence type="ECO:0000256" key="5">
    <source>
        <dbReference type="SAM" id="Coils"/>
    </source>
</evidence>
<feature type="transmembrane region" description="Helical" evidence="6">
    <location>
        <begin position="6"/>
        <end position="28"/>
    </location>
</feature>
<dbReference type="EMBL" id="AFXA01000011">
    <property type="protein sequence ID" value="EGV00187.1"/>
    <property type="molecule type" value="Genomic_DNA"/>
</dbReference>
<feature type="coiled-coil region" evidence="5">
    <location>
        <begin position="62"/>
        <end position="89"/>
    </location>
</feature>
<dbReference type="eggNOG" id="COG1322">
    <property type="taxonomic scope" value="Bacteria"/>
</dbReference>
<evidence type="ECO:0000256" key="3">
    <source>
        <dbReference type="ARBA" id="ARBA00023054"/>
    </source>
</evidence>
<comment type="caution">
    <text evidence="7">The sequence shown here is derived from an EMBL/GenBank/DDBJ whole genome shotgun (WGS) entry which is preliminary data.</text>
</comment>
<comment type="similarity">
    <text evidence="2">Belongs to the RmuC family.</text>
</comment>
<comment type="function">
    <text evidence="1">Involved in DNA recombination.</text>
</comment>
<keyword evidence="6" id="KW-0472">Membrane</keyword>
<dbReference type="AlphaFoldDB" id="F9UKI2"/>
<keyword evidence="6" id="KW-0812">Transmembrane</keyword>
<dbReference type="STRING" id="1037410.MCSF7_01976"/>
<accession>F9UKI2</accession>
<feature type="coiled-coil region" evidence="5">
    <location>
        <begin position="162"/>
        <end position="189"/>
    </location>
</feature>
<dbReference type="PANTHER" id="PTHR30563:SF0">
    <property type="entry name" value="DNA RECOMBINATION PROTEIN RMUC"/>
    <property type="match status" value="1"/>
</dbReference>
<dbReference type="PANTHER" id="PTHR30563">
    <property type="entry name" value="DNA RECOMBINATION PROTEIN RMUC"/>
    <property type="match status" value="1"/>
</dbReference>
<dbReference type="Pfam" id="PF02646">
    <property type="entry name" value="RmuC"/>
    <property type="match status" value="1"/>
</dbReference>
<keyword evidence="4" id="KW-0233">DNA recombination</keyword>
<dbReference type="GO" id="GO:0006310">
    <property type="term" value="P:DNA recombination"/>
    <property type="evidence" value="ECO:0007669"/>
    <property type="project" value="UniProtKB-KW"/>
</dbReference>
<dbReference type="RefSeq" id="WP_006608800.1">
    <property type="nucleotide sequence ID" value="NZ_AFXA01000011.1"/>
</dbReference>
<gene>
    <name evidence="7" type="ORF">MCSF7_01976</name>
</gene>
<evidence type="ECO:0000256" key="6">
    <source>
        <dbReference type="SAM" id="Phobius"/>
    </source>
</evidence>
<keyword evidence="3 5" id="KW-0175">Coiled coil</keyword>
<feature type="coiled-coil region" evidence="5">
    <location>
        <begin position="412"/>
        <end position="439"/>
    </location>
</feature>
<evidence type="ECO:0000256" key="4">
    <source>
        <dbReference type="ARBA" id="ARBA00023172"/>
    </source>
</evidence>
<protein>
    <recommendedName>
        <fullName evidence="9">DNA recombination protein RmuC</fullName>
    </recommendedName>
</protein>
<name>F9UKI2_9BACT</name>
<dbReference type="Proteomes" id="UP000004978">
    <property type="component" value="Unassembled WGS sequence"/>
</dbReference>
<evidence type="ECO:0000313" key="7">
    <source>
        <dbReference type="EMBL" id="EGV00187.1"/>
    </source>
</evidence>
<reference evidence="7 8" key="1">
    <citation type="journal article" date="2013" name="Genome Announc.">
        <title>Genome Sequence of Mycoplasma columbinum Strain SF7.</title>
        <authorList>
            <person name="Guo Z."/>
            <person name="Xu X."/>
            <person name="Zheng Q."/>
            <person name="Li T."/>
            <person name="Kuang S."/>
            <person name="Zhang Z."/>
            <person name="Chen Y."/>
            <person name="Lu X."/>
            <person name="Zhou R."/>
            <person name="Bi D."/>
            <person name="Jin H."/>
        </authorList>
    </citation>
    <scope>NUCLEOTIDE SEQUENCE [LARGE SCALE GENOMIC DNA]</scope>
    <source>
        <strain evidence="7 8">SF7</strain>
    </source>
</reference>
<evidence type="ECO:0000256" key="2">
    <source>
        <dbReference type="ARBA" id="ARBA00009840"/>
    </source>
</evidence>
<evidence type="ECO:0000313" key="8">
    <source>
        <dbReference type="Proteomes" id="UP000004978"/>
    </source>
</evidence>
<keyword evidence="8" id="KW-1185">Reference proteome</keyword>
<organism evidence="7 8">
    <name type="scientific">Mycoplasmopsis columbina SF7</name>
    <dbReference type="NCBI Taxonomy" id="1037410"/>
    <lineage>
        <taxon>Bacteria</taxon>
        <taxon>Bacillati</taxon>
        <taxon>Mycoplasmatota</taxon>
        <taxon>Mycoplasmoidales</taxon>
        <taxon>Metamycoplasmataceae</taxon>
        <taxon>Mycoplasmopsis</taxon>
    </lineage>
</organism>
<sequence>MLAALIVLQILIILLVLTLFIGILVTYLKRKKRSEQSTDNELKLQISTIKNELFEFLTNKFLDLEKRTISEFEQETKNIKNELVDVADNSLKSQMIKKLNFLEEENTKAIKFLSENLMLKNTQAIDLLNNKIAELFDRQSMALEKIQQSKNDELSAIKKENNLALENINKRVEIELQQIKKEIDEKLKNELAKKIEASFEQSITTINTLTENIGIIQNVNQNITDIKAIFQNSKNYGTFGEKMLYDILENAYGNLTNKYSLQYKIKDDSIVDAAVNMYNENGEPIILPIDSKFPVTTYREYNDNPTEINYKKVIESIKERFKEVAKYVVENKTTTHALLFFPSEGIYYFFIKSKDRDDILRKYPKVLPVSPSNIMLYISHFDLFSKAQRISKELKNIEDLFRSIVSSYAEIAKKYNDSKKQQEKALKSLEDLGKKFENINKKVYLQAKQAELTDVKDFQLLKEIKEED</sequence>
<proteinExistence type="inferred from homology"/>
<dbReference type="InterPro" id="IPR003798">
    <property type="entry name" value="DNA_recombination_RmuC"/>
</dbReference>
<evidence type="ECO:0008006" key="9">
    <source>
        <dbReference type="Google" id="ProtNLM"/>
    </source>
</evidence>
<evidence type="ECO:0000256" key="1">
    <source>
        <dbReference type="ARBA" id="ARBA00003416"/>
    </source>
</evidence>
<keyword evidence="6" id="KW-1133">Transmembrane helix</keyword>